<organism evidence="1 2">
    <name type="scientific">Brachionus plicatilis</name>
    <name type="common">Marine rotifer</name>
    <name type="synonym">Brachionus muelleri</name>
    <dbReference type="NCBI Taxonomy" id="10195"/>
    <lineage>
        <taxon>Eukaryota</taxon>
        <taxon>Metazoa</taxon>
        <taxon>Spiralia</taxon>
        <taxon>Gnathifera</taxon>
        <taxon>Rotifera</taxon>
        <taxon>Eurotatoria</taxon>
        <taxon>Monogononta</taxon>
        <taxon>Pseudotrocha</taxon>
        <taxon>Ploima</taxon>
        <taxon>Brachionidae</taxon>
        <taxon>Brachionus</taxon>
    </lineage>
</organism>
<dbReference type="EMBL" id="REGN01001279">
    <property type="protein sequence ID" value="RNA35871.1"/>
    <property type="molecule type" value="Genomic_DNA"/>
</dbReference>
<proteinExistence type="predicted"/>
<dbReference type="Proteomes" id="UP000276133">
    <property type="component" value="Unassembled WGS sequence"/>
</dbReference>
<keyword evidence="2" id="KW-1185">Reference proteome</keyword>
<evidence type="ECO:0000313" key="2">
    <source>
        <dbReference type="Proteomes" id="UP000276133"/>
    </source>
</evidence>
<reference evidence="1 2" key="1">
    <citation type="journal article" date="2018" name="Sci. Rep.">
        <title>Genomic signatures of local adaptation to the degree of environmental predictability in rotifers.</title>
        <authorList>
            <person name="Franch-Gras L."/>
            <person name="Hahn C."/>
            <person name="Garcia-Roger E.M."/>
            <person name="Carmona M.J."/>
            <person name="Serra M."/>
            <person name="Gomez A."/>
        </authorList>
    </citation>
    <scope>NUCLEOTIDE SEQUENCE [LARGE SCALE GENOMIC DNA]</scope>
    <source>
        <strain evidence="1">HYR1</strain>
    </source>
</reference>
<comment type="caution">
    <text evidence="1">The sequence shown here is derived from an EMBL/GenBank/DDBJ whole genome shotgun (WGS) entry which is preliminary data.</text>
</comment>
<dbReference type="AlphaFoldDB" id="A0A3M7SJD0"/>
<name>A0A3M7SJD0_BRAPC</name>
<gene>
    <name evidence="1" type="ORF">BpHYR1_018613</name>
</gene>
<evidence type="ECO:0000313" key="1">
    <source>
        <dbReference type="EMBL" id="RNA35871.1"/>
    </source>
</evidence>
<protein>
    <submittedName>
        <fullName evidence="1">Uncharacterized protein</fullName>
    </submittedName>
</protein>
<sequence length="90" mass="10254">MQQCLSSSIVSISLETQHEIINKQQSKRNYHFTRTSTSTISTILFSKAKVLELYKKNLCGTKKKDLNCPVTMTSINQCCFGLSKFKDIIM</sequence>
<accession>A0A3M7SJD0</accession>